<feature type="region of interest" description="Disordered" evidence="5">
    <location>
        <begin position="1050"/>
        <end position="1077"/>
    </location>
</feature>
<feature type="region of interest" description="Disordered" evidence="5">
    <location>
        <begin position="1496"/>
        <end position="1543"/>
    </location>
</feature>
<feature type="domain" description="TLDc" evidence="8">
    <location>
        <begin position="1317"/>
        <end position="1479"/>
    </location>
</feature>
<proteinExistence type="inferred from homology"/>
<dbReference type="GO" id="GO:0007165">
    <property type="term" value="P:signal transduction"/>
    <property type="evidence" value="ECO:0007669"/>
    <property type="project" value="InterPro"/>
</dbReference>
<feature type="region of interest" description="Disordered" evidence="5">
    <location>
        <begin position="434"/>
        <end position="455"/>
    </location>
</feature>
<feature type="compositionally biased region" description="Polar residues" evidence="5">
    <location>
        <begin position="26"/>
        <end position="39"/>
    </location>
</feature>
<feature type="region of interest" description="Disordered" evidence="5">
    <location>
        <begin position="1"/>
        <end position="39"/>
    </location>
</feature>
<dbReference type="CDD" id="cd00159">
    <property type="entry name" value="RhoGAP"/>
    <property type="match status" value="1"/>
</dbReference>
<dbReference type="EMBL" id="SDOX01000010">
    <property type="protein sequence ID" value="TFJ85858.1"/>
    <property type="molecule type" value="Genomic_DNA"/>
</dbReference>
<dbReference type="InterPro" id="IPR037213">
    <property type="entry name" value="Run_dom_sf"/>
</dbReference>
<evidence type="ECO:0000256" key="2">
    <source>
        <dbReference type="ARBA" id="ARBA00009540"/>
    </source>
</evidence>
<dbReference type="Pfam" id="PF00620">
    <property type="entry name" value="RhoGAP"/>
    <property type="match status" value="1"/>
</dbReference>
<evidence type="ECO:0000259" key="8">
    <source>
        <dbReference type="PROSITE" id="PS51886"/>
    </source>
</evidence>
<dbReference type="GO" id="GO:0005739">
    <property type="term" value="C:mitochondrion"/>
    <property type="evidence" value="ECO:0007669"/>
    <property type="project" value="UniProtKB-SubCell"/>
</dbReference>
<dbReference type="PROSITE" id="PS51886">
    <property type="entry name" value="TLDC"/>
    <property type="match status" value="1"/>
</dbReference>
<organism evidence="9 10">
    <name type="scientific">Nannochloropsis salina CCMP1776</name>
    <dbReference type="NCBI Taxonomy" id="1027361"/>
    <lineage>
        <taxon>Eukaryota</taxon>
        <taxon>Sar</taxon>
        <taxon>Stramenopiles</taxon>
        <taxon>Ochrophyta</taxon>
        <taxon>Eustigmatophyceae</taxon>
        <taxon>Eustigmatales</taxon>
        <taxon>Monodopsidaceae</taxon>
        <taxon>Microchloropsis</taxon>
        <taxon>Microchloropsis salina</taxon>
    </lineage>
</organism>
<dbReference type="InterPro" id="IPR006816">
    <property type="entry name" value="ELMO_dom"/>
</dbReference>
<feature type="compositionally biased region" description="Polar residues" evidence="5">
    <location>
        <begin position="1532"/>
        <end position="1543"/>
    </location>
</feature>
<dbReference type="PANTHER" id="PTHR23354:SF62">
    <property type="entry name" value="MUSTARD, ISOFORM V"/>
    <property type="match status" value="1"/>
</dbReference>
<feature type="compositionally biased region" description="Basic and acidic residues" evidence="5">
    <location>
        <begin position="220"/>
        <end position="239"/>
    </location>
</feature>
<dbReference type="PROSITE" id="PS50238">
    <property type="entry name" value="RHOGAP"/>
    <property type="match status" value="1"/>
</dbReference>
<dbReference type="OrthoDB" id="26679at2759"/>
<name>A0A4D9DB52_9STRA</name>
<comment type="subcellular location">
    <subcellularLocation>
        <location evidence="1">Mitochondrion</location>
    </subcellularLocation>
</comment>
<evidence type="ECO:0000256" key="1">
    <source>
        <dbReference type="ARBA" id="ARBA00004173"/>
    </source>
</evidence>
<accession>A0A4D9DB52</accession>
<dbReference type="SUPFAM" id="SSF140741">
    <property type="entry name" value="RUN domain-like"/>
    <property type="match status" value="1"/>
</dbReference>
<evidence type="ECO:0000313" key="10">
    <source>
        <dbReference type="Proteomes" id="UP000355283"/>
    </source>
</evidence>
<feature type="domain" description="RUN" evidence="7">
    <location>
        <begin position="170"/>
        <end position="343"/>
    </location>
</feature>
<feature type="region of interest" description="Disordered" evidence="5">
    <location>
        <begin position="486"/>
        <end position="555"/>
    </location>
</feature>
<feature type="domain" description="Rho-GAP" evidence="6">
    <location>
        <begin position="656"/>
        <end position="898"/>
    </location>
</feature>
<dbReference type="Gene3D" id="1.10.555.10">
    <property type="entry name" value="Rho GTPase activation protein"/>
    <property type="match status" value="1"/>
</dbReference>
<evidence type="ECO:0000259" key="6">
    <source>
        <dbReference type="PROSITE" id="PS50238"/>
    </source>
</evidence>
<dbReference type="SUPFAM" id="SSF48350">
    <property type="entry name" value="GTPase activation domain, GAP"/>
    <property type="match status" value="1"/>
</dbReference>
<dbReference type="Pfam" id="PF04727">
    <property type="entry name" value="ELMO_CED12"/>
    <property type="match status" value="1"/>
</dbReference>
<dbReference type="SMART" id="SM00324">
    <property type="entry name" value="RhoGAP"/>
    <property type="match status" value="1"/>
</dbReference>
<evidence type="ECO:0000256" key="3">
    <source>
        <dbReference type="ARBA" id="ARBA00023128"/>
    </source>
</evidence>
<dbReference type="InterPro" id="IPR004012">
    <property type="entry name" value="Run_dom"/>
</dbReference>
<feature type="region of interest" description="Disordered" evidence="5">
    <location>
        <begin position="579"/>
        <end position="622"/>
    </location>
</feature>
<feature type="region of interest" description="Disordered" evidence="5">
    <location>
        <begin position="220"/>
        <end position="247"/>
    </location>
</feature>
<keyword evidence="10" id="KW-1185">Reference proteome</keyword>
<comment type="caution">
    <text evidence="9">The sequence shown here is derived from an EMBL/GenBank/DDBJ whole genome shotgun (WGS) entry which is preliminary data.</text>
</comment>
<reference evidence="9 10" key="1">
    <citation type="submission" date="2019-01" db="EMBL/GenBank/DDBJ databases">
        <title>Nuclear Genome Assembly of the Microalgal Biofuel strain Nannochloropsis salina CCMP1776.</title>
        <authorList>
            <person name="Hovde B."/>
        </authorList>
    </citation>
    <scope>NUCLEOTIDE SEQUENCE [LARGE SCALE GENOMIC DNA]</scope>
    <source>
        <strain evidence="9 10">CCMP1776</strain>
    </source>
</reference>
<evidence type="ECO:0000313" key="9">
    <source>
        <dbReference type="EMBL" id="TFJ85858.1"/>
    </source>
</evidence>
<dbReference type="PROSITE" id="PS50826">
    <property type="entry name" value="RUN"/>
    <property type="match status" value="1"/>
</dbReference>
<feature type="compositionally biased region" description="Low complexity" evidence="5">
    <location>
        <begin position="607"/>
        <end position="617"/>
    </location>
</feature>
<dbReference type="Gene3D" id="1.20.58.900">
    <property type="match status" value="1"/>
</dbReference>
<dbReference type="InterPro" id="IPR000198">
    <property type="entry name" value="RhoGAP_dom"/>
</dbReference>
<dbReference type="InterPro" id="IPR008936">
    <property type="entry name" value="Rho_GTPase_activation_prot"/>
</dbReference>
<feature type="compositionally biased region" description="Low complexity" evidence="5">
    <location>
        <begin position="506"/>
        <end position="515"/>
    </location>
</feature>
<evidence type="ECO:0000259" key="7">
    <source>
        <dbReference type="PROSITE" id="PS50826"/>
    </source>
</evidence>
<evidence type="ECO:0000256" key="4">
    <source>
        <dbReference type="ARBA" id="ARBA00040604"/>
    </source>
</evidence>
<dbReference type="Pfam" id="PF02759">
    <property type="entry name" value="RUN"/>
    <property type="match status" value="1"/>
</dbReference>
<dbReference type="Pfam" id="PF07534">
    <property type="entry name" value="TLD"/>
    <property type="match status" value="1"/>
</dbReference>
<dbReference type="PANTHER" id="PTHR23354">
    <property type="entry name" value="NUCLEOLAR PROTEIN 7/ESTROGEN RECEPTOR COACTIVATOR-RELATED"/>
    <property type="match status" value="1"/>
</dbReference>
<feature type="region of interest" description="Disordered" evidence="5">
    <location>
        <begin position="961"/>
        <end position="1026"/>
    </location>
</feature>
<feature type="compositionally biased region" description="Basic and acidic residues" evidence="5">
    <location>
        <begin position="1516"/>
        <end position="1527"/>
    </location>
</feature>
<sequence length="1543" mass="171651">MEFLRSLMRSGNGEGRSTGGGDESVTSDVASITPSSSGYKLNREASRHVYSRANTLPIYRVGMGEGPGSAFGPQDEGGGGPDAQAFHITHSRTVSPTRFSWRAPLRVLSSFLPVGPSAAAEAAYAEQLVEEAQHREVILHRLIHALQTLIKEEVDFSRGQSLPVEIVTLRGDLPGVQELCLTVEQACFHGIKTESFHGQLPFWDLIEALEGWAWKESAEHEAAGGTRMPREPFGAREDPALEEGEEPEDECGGQIIRYLVHRVNRVTAIRTSVGKARSFLRHALHDGNLDQVMARVMAQAPAQLGLFYDADAILLHQDDRTLLLEVLRSISDHFRLDLSGDMEAPGLDREPDWPMLHLATEAARRRREREEGKDRGILAAALLDDLTHWQLEEKGEAKALETFQRSDAFNSSAKRTGHRDRVVDALLETSGVALRHVGGKGPGKGGGESGGEGEGEAEVVELVEVGGGASRPYHRLLHEQQRRLALQSAQRTDLGSREGDMSSAGSETPSSLTTPPRRRPKGGELYISTSLPSTPAYKGARGHASPRRAVTPTTTVTRLAHPNRYTPIQFSPPRHLSGLADEAFPQSPPPGEVLDLFRPASPPHSPVPSSVRPAPASFDHESHHGPIILPSKEFLSPSPASRLRRPSPQIRKVFGVPLAHLVRDVETCRFAFLEPSLGVPYVFETMIGYLEAYLEGSPDLFESRVSGWRVSNLSKVLDETQEIPPGTDPSIVAATLNLALRMLPEPLLTYESYHAFLSAARVSDLALRRASISQLLHGLPWEHKPTLRKLMHLLWKACQAAEHAGDGADERVGWDGASRQPQQYGLSSRKLAPIFARSVLRSYLPQFSRAEQEHIQQIQSGGQPVQPGANRALPFSLSHPPEAVALTQELIEHYTYYFHRAREEEEAKTRALQAKVERLAAMVETSKQPADAERDSECLTLFRTLFVFLGRVEERIHLASTVSPAPVSTRHRHSMSDAFRHRAGGSPPPASKKELDAQVRRVRSQSMPDVFHPTSSLHGEDEEGADTTAIQEAARKAEMLGFEAGVAGTSMSIWPENEGEEGGSEEEEEATGEDVPFSFDHPRWETCGFVRGDPGCELVLSGRLTLQCVVRFVRRFPCIAAEMIFQYSHHGRRGITISFPALCVQVTRLVLELLQLLPKTEGGPLSITTFAQAPYWRLLDSPRAVEEVFCFALTLVDFLHFHEALRMDAVKPHILEAKRQVSWALAQGPASVHSLWELWLALRAELRRQYRDAHRKEEEEEKKRGGEESRSRMERKADEEVQLADDKACFLQADPTNDQIIYKVSRGIRSRMWGKSAILAPWQVITLERSLPEHHQDRDWFLLYSVKKHGTAMHTIFERCKDHPYSLLCVVDNDGVVFGGMATEEWRDQKDRYFGSGESFLFSFKSNKFAKYTWTRNNSYFMLASQRIGLAMGGGGHFGLYLNSDLTRGSSDKCDTFGSVTLSGEKNFEVVNIEVWGFADPTGLLDTDTAADWDSEGEEWTRARVGSSKQGMKGQKYKELRDRRPKGLAESLSEQRQYQNDNM</sequence>
<feature type="compositionally biased region" description="Gly residues" evidence="5">
    <location>
        <begin position="439"/>
        <end position="450"/>
    </location>
</feature>
<comment type="similarity">
    <text evidence="2">Belongs to the OXR1 family.</text>
</comment>
<dbReference type="CDD" id="cd17671">
    <property type="entry name" value="RUN"/>
    <property type="match status" value="1"/>
</dbReference>
<feature type="region of interest" description="Disordered" evidence="5">
    <location>
        <begin position="1253"/>
        <end position="1280"/>
    </location>
</feature>
<evidence type="ECO:0000256" key="5">
    <source>
        <dbReference type="SAM" id="MobiDB-lite"/>
    </source>
</evidence>
<gene>
    <name evidence="9" type="ORF">NSK_002678</name>
</gene>
<dbReference type="InterPro" id="IPR006571">
    <property type="entry name" value="TLDc_dom"/>
</dbReference>
<protein>
    <recommendedName>
        <fullName evidence="4">Oxidation resistance protein 1</fullName>
    </recommendedName>
</protein>
<keyword evidence="3" id="KW-0496">Mitochondrion</keyword>
<dbReference type="Proteomes" id="UP000355283">
    <property type="component" value="Unassembled WGS sequence"/>
</dbReference>
<dbReference type="SMART" id="SM00584">
    <property type="entry name" value="TLDc"/>
    <property type="match status" value="1"/>
</dbReference>
<feature type="compositionally biased region" description="Gly residues" evidence="5">
    <location>
        <begin position="12"/>
        <end position="22"/>
    </location>
</feature>
<feature type="compositionally biased region" description="Acidic residues" evidence="5">
    <location>
        <begin position="1057"/>
        <end position="1072"/>
    </location>
</feature>